<dbReference type="AlphaFoldDB" id="A0A2S9YAI9"/>
<protein>
    <submittedName>
        <fullName evidence="2">Uncharacterized protein</fullName>
    </submittedName>
</protein>
<gene>
    <name evidence="2" type="ORF">ENSA5_25890</name>
</gene>
<dbReference type="EMBL" id="PVNK01000127">
    <property type="protein sequence ID" value="PRQ02130.1"/>
    <property type="molecule type" value="Genomic_DNA"/>
</dbReference>
<name>A0A2S9YAI9_9BACT</name>
<keyword evidence="3" id="KW-1185">Reference proteome</keyword>
<evidence type="ECO:0000313" key="2">
    <source>
        <dbReference type="EMBL" id="PRQ02130.1"/>
    </source>
</evidence>
<dbReference type="Proteomes" id="UP000237968">
    <property type="component" value="Unassembled WGS sequence"/>
</dbReference>
<evidence type="ECO:0000313" key="3">
    <source>
        <dbReference type="Proteomes" id="UP000237968"/>
    </source>
</evidence>
<keyword evidence="1" id="KW-0472">Membrane</keyword>
<dbReference type="OrthoDB" id="5491542at2"/>
<dbReference type="RefSeq" id="WP_106391989.1">
    <property type="nucleotide sequence ID" value="NZ_PVNK01000127.1"/>
</dbReference>
<organism evidence="2 3">
    <name type="scientific">Enhygromyxa salina</name>
    <dbReference type="NCBI Taxonomy" id="215803"/>
    <lineage>
        <taxon>Bacteria</taxon>
        <taxon>Pseudomonadati</taxon>
        <taxon>Myxococcota</taxon>
        <taxon>Polyangia</taxon>
        <taxon>Nannocystales</taxon>
        <taxon>Nannocystaceae</taxon>
        <taxon>Enhygromyxa</taxon>
    </lineage>
</organism>
<accession>A0A2S9YAI9</accession>
<proteinExistence type="predicted"/>
<sequence>MSADDTEVEVFVRGFRSRLWLLALLVVVGLGAALWTGTRERGIGAPDDRRRLMVVTQAGDIDYYAVLERGGFAVEVDSYADWEASARAELPESEAEGVALVLELADERGFGFVVFEAPSTLDFDGLELEPSLDAIDELDARDYAVLSVGDLAFPHHLSVDDPGDDPLLRIPGYGAIQAVLRQPAVSAREDDERPTVEELQYEDAIEVARWMYERPTTFAAAIEFAQASIDATLSEDPHARTLLGPLAAGSALPTPDGGVLVVHHALDVYSDDARSLTLGVGESMHFGYLSPDAVAGLFETGELELASCASLAGGSIEMDREPRIEAAIDGSALAIATLAGEARIWRKVEGPGCVWREHASLPASGSVGVLAPRLRARAGGQGQQTLAARVVDIEPQGATVAVWLDAESGVDEGRIDERGVGTSDGGSALELLRLPEAEVGALVFIDDVQLALLSRTPLPPEQQTTTARAEHAIHVLDRRRPGAHLRIPTDFFAQGRALHELALVSPAVIATEDPQVGELHGPRFAVRAAGVSGSELILVELGAQAWQTFEDAMVADGEGGLHTLTPDDLEARVVDTAGRSVEALTVSTRAGALAYAAVDGALPSELAVNALDGGPARYLSNNEVIDTLPRFTADGRYLVYVTMVRSSLSPVPYSVPRIAPVPAAE</sequence>
<feature type="transmembrane region" description="Helical" evidence="1">
    <location>
        <begin position="19"/>
        <end position="37"/>
    </location>
</feature>
<reference evidence="2 3" key="1">
    <citation type="submission" date="2018-03" db="EMBL/GenBank/DDBJ databases">
        <title>Draft Genome Sequences of the Obligatory Marine Myxobacteria Enhygromyxa salina SWB005.</title>
        <authorList>
            <person name="Poehlein A."/>
            <person name="Moghaddam J.A."/>
            <person name="Harms H."/>
            <person name="Alanjari M."/>
            <person name="Koenig G.M."/>
            <person name="Daniel R."/>
            <person name="Schaeberle T.F."/>
        </authorList>
    </citation>
    <scope>NUCLEOTIDE SEQUENCE [LARGE SCALE GENOMIC DNA]</scope>
    <source>
        <strain evidence="2 3">SWB005</strain>
    </source>
</reference>
<evidence type="ECO:0000256" key="1">
    <source>
        <dbReference type="SAM" id="Phobius"/>
    </source>
</evidence>
<comment type="caution">
    <text evidence="2">The sequence shown here is derived from an EMBL/GenBank/DDBJ whole genome shotgun (WGS) entry which is preliminary data.</text>
</comment>
<keyword evidence="1" id="KW-0812">Transmembrane</keyword>
<keyword evidence="1" id="KW-1133">Transmembrane helix</keyword>